<evidence type="ECO:0008006" key="3">
    <source>
        <dbReference type="Google" id="ProtNLM"/>
    </source>
</evidence>
<sequence>PVVELNRAVAVGMADGPAAGLALADALMREPSLKNYHLLPSVRGDLFAKLGRHEEARAEFERAAGLTRNEREKALLIERAQASRAKAEPDAANASGSRR</sequence>
<organism evidence="2">
    <name type="scientific">marine sediment metagenome</name>
    <dbReference type="NCBI Taxonomy" id="412755"/>
    <lineage>
        <taxon>unclassified sequences</taxon>
        <taxon>metagenomes</taxon>
        <taxon>ecological metagenomes</taxon>
    </lineage>
</organism>
<dbReference type="PANTHER" id="PTHR47756:SF1">
    <property type="entry name" value="BLL0085 PROTEIN"/>
    <property type="match status" value="1"/>
</dbReference>
<accession>X0XJG4</accession>
<dbReference type="AlphaFoldDB" id="X0XJG4"/>
<evidence type="ECO:0000313" key="2">
    <source>
        <dbReference type="EMBL" id="GAG25116.1"/>
    </source>
</evidence>
<evidence type="ECO:0000256" key="1">
    <source>
        <dbReference type="SAM" id="MobiDB-lite"/>
    </source>
</evidence>
<reference evidence="2" key="1">
    <citation type="journal article" date="2014" name="Front. Microbiol.">
        <title>High frequency of phylogenetically diverse reductive dehalogenase-homologous genes in deep subseafloor sedimentary metagenomes.</title>
        <authorList>
            <person name="Kawai M."/>
            <person name="Futagami T."/>
            <person name="Toyoda A."/>
            <person name="Takaki Y."/>
            <person name="Nishi S."/>
            <person name="Hori S."/>
            <person name="Arai W."/>
            <person name="Tsubouchi T."/>
            <person name="Morono Y."/>
            <person name="Uchiyama I."/>
            <person name="Ito T."/>
            <person name="Fujiyama A."/>
            <person name="Inagaki F."/>
            <person name="Takami H."/>
        </authorList>
    </citation>
    <scope>NUCLEOTIDE SEQUENCE</scope>
    <source>
        <strain evidence="2">Expedition CK06-06</strain>
    </source>
</reference>
<feature type="region of interest" description="Disordered" evidence="1">
    <location>
        <begin position="77"/>
        <end position="99"/>
    </location>
</feature>
<feature type="non-terminal residue" evidence="2">
    <location>
        <position position="1"/>
    </location>
</feature>
<gene>
    <name evidence="2" type="ORF">S01H1_61003</name>
</gene>
<dbReference type="PANTHER" id="PTHR47756">
    <property type="entry name" value="BLL6612 PROTEIN-RELATED"/>
    <property type="match status" value="1"/>
</dbReference>
<proteinExistence type="predicted"/>
<name>X0XJG4_9ZZZZ</name>
<protein>
    <recommendedName>
        <fullName evidence="3">RNA polymerase subunit sigma-24</fullName>
    </recommendedName>
</protein>
<comment type="caution">
    <text evidence="2">The sequence shown here is derived from an EMBL/GenBank/DDBJ whole genome shotgun (WGS) entry which is preliminary data.</text>
</comment>
<dbReference type="EMBL" id="BARS01039976">
    <property type="protein sequence ID" value="GAG25116.1"/>
    <property type="molecule type" value="Genomic_DNA"/>
</dbReference>